<dbReference type="InterPro" id="IPR005804">
    <property type="entry name" value="FA_desaturase_dom"/>
</dbReference>
<evidence type="ECO:0000259" key="13">
    <source>
        <dbReference type="Pfam" id="PF00487"/>
    </source>
</evidence>
<dbReference type="GO" id="GO:0006633">
    <property type="term" value="P:fatty acid biosynthetic process"/>
    <property type="evidence" value="ECO:0007669"/>
    <property type="project" value="UniProtKB-KW"/>
</dbReference>
<reference evidence="14 15" key="1">
    <citation type="submission" date="2019-07" db="EMBL/GenBank/DDBJ databases">
        <title>Full genome sequence of Sphingomonas sp. 4R-6-7(HKS19).</title>
        <authorList>
            <person name="Im W.-T."/>
        </authorList>
    </citation>
    <scope>NUCLEOTIDE SEQUENCE [LARGE SCALE GENOMIC DNA]</scope>
    <source>
        <strain evidence="14 15">HKS19</strain>
    </source>
</reference>
<evidence type="ECO:0000313" key="15">
    <source>
        <dbReference type="Proteomes" id="UP000315673"/>
    </source>
</evidence>
<dbReference type="GO" id="GO:0016717">
    <property type="term" value="F:oxidoreductase activity, acting on paired donors, with oxidation of a pair of donors resulting in the reduction of molecular oxygen to two molecules of water"/>
    <property type="evidence" value="ECO:0007669"/>
    <property type="project" value="InterPro"/>
</dbReference>
<comment type="subcellular location">
    <subcellularLocation>
        <location evidence="1">Membrane</location>
        <topology evidence="1">Multi-pass membrane protein</topology>
    </subcellularLocation>
</comment>
<keyword evidence="3" id="KW-0444">Lipid biosynthesis</keyword>
<protein>
    <submittedName>
        <fullName evidence="14">Acyl-CoA desaturase</fullName>
    </submittedName>
</protein>
<evidence type="ECO:0000256" key="8">
    <source>
        <dbReference type="ARBA" id="ARBA00023004"/>
    </source>
</evidence>
<dbReference type="Proteomes" id="UP000315673">
    <property type="component" value="Chromosome"/>
</dbReference>
<keyword evidence="5" id="KW-0276">Fatty acid metabolism</keyword>
<feature type="transmembrane region" description="Helical" evidence="12">
    <location>
        <begin position="46"/>
        <end position="72"/>
    </location>
</feature>
<evidence type="ECO:0000256" key="10">
    <source>
        <dbReference type="ARBA" id="ARBA00023136"/>
    </source>
</evidence>
<dbReference type="KEGG" id="spai:FPZ24_07960"/>
<keyword evidence="7" id="KW-0560">Oxidoreductase</keyword>
<evidence type="ECO:0000256" key="1">
    <source>
        <dbReference type="ARBA" id="ARBA00004141"/>
    </source>
</evidence>
<keyword evidence="10 12" id="KW-0472">Membrane</keyword>
<keyword evidence="15" id="KW-1185">Reference proteome</keyword>
<comment type="similarity">
    <text evidence="2">Belongs to the fatty acid desaturase type 2 family.</text>
</comment>
<evidence type="ECO:0000256" key="6">
    <source>
        <dbReference type="ARBA" id="ARBA00022989"/>
    </source>
</evidence>
<keyword evidence="8" id="KW-0408">Iron</keyword>
<feature type="transmembrane region" description="Helical" evidence="12">
    <location>
        <begin position="93"/>
        <end position="112"/>
    </location>
</feature>
<evidence type="ECO:0000256" key="3">
    <source>
        <dbReference type="ARBA" id="ARBA00022516"/>
    </source>
</evidence>
<evidence type="ECO:0000256" key="2">
    <source>
        <dbReference type="ARBA" id="ARBA00008749"/>
    </source>
</evidence>
<evidence type="ECO:0000256" key="7">
    <source>
        <dbReference type="ARBA" id="ARBA00023002"/>
    </source>
</evidence>
<keyword evidence="11" id="KW-0275">Fatty acid biosynthesis</keyword>
<dbReference type="CDD" id="cd03505">
    <property type="entry name" value="Delta9-FADS-like"/>
    <property type="match status" value="1"/>
</dbReference>
<keyword evidence="9" id="KW-0443">Lipid metabolism</keyword>
<dbReference type="OrthoDB" id="19906at2"/>
<dbReference type="InterPro" id="IPR015876">
    <property type="entry name" value="Acyl-CoA_DS"/>
</dbReference>
<evidence type="ECO:0000256" key="5">
    <source>
        <dbReference type="ARBA" id="ARBA00022832"/>
    </source>
</evidence>
<dbReference type="GO" id="GO:0016020">
    <property type="term" value="C:membrane"/>
    <property type="evidence" value="ECO:0007669"/>
    <property type="project" value="UniProtKB-SubCell"/>
</dbReference>
<dbReference type="PANTHER" id="PTHR11351:SF31">
    <property type="entry name" value="DESATURASE 1, ISOFORM A-RELATED"/>
    <property type="match status" value="1"/>
</dbReference>
<feature type="domain" description="Fatty acid desaturase" evidence="13">
    <location>
        <begin position="56"/>
        <end position="262"/>
    </location>
</feature>
<evidence type="ECO:0000256" key="9">
    <source>
        <dbReference type="ARBA" id="ARBA00023098"/>
    </source>
</evidence>
<accession>A0A5B8LIJ4</accession>
<dbReference type="PANTHER" id="PTHR11351">
    <property type="entry name" value="ACYL-COA DESATURASE"/>
    <property type="match status" value="1"/>
</dbReference>
<dbReference type="RefSeq" id="WP_146570852.1">
    <property type="nucleotide sequence ID" value="NZ_CP042306.1"/>
</dbReference>
<name>A0A5B8LIJ4_9SPHN</name>
<evidence type="ECO:0000256" key="4">
    <source>
        <dbReference type="ARBA" id="ARBA00022692"/>
    </source>
</evidence>
<proteinExistence type="inferred from homology"/>
<evidence type="ECO:0000256" key="12">
    <source>
        <dbReference type="SAM" id="Phobius"/>
    </source>
</evidence>
<evidence type="ECO:0000313" key="14">
    <source>
        <dbReference type="EMBL" id="QDZ07422.1"/>
    </source>
</evidence>
<organism evidence="14 15">
    <name type="scientific">Sphingomonas panacisoli</name>
    <dbReference type="NCBI Taxonomy" id="1813879"/>
    <lineage>
        <taxon>Bacteria</taxon>
        <taxon>Pseudomonadati</taxon>
        <taxon>Pseudomonadota</taxon>
        <taxon>Alphaproteobacteria</taxon>
        <taxon>Sphingomonadales</taxon>
        <taxon>Sphingomonadaceae</taxon>
        <taxon>Sphingomonas</taxon>
    </lineage>
</organism>
<dbReference type="EMBL" id="CP042306">
    <property type="protein sequence ID" value="QDZ07422.1"/>
    <property type="molecule type" value="Genomic_DNA"/>
</dbReference>
<evidence type="ECO:0000256" key="11">
    <source>
        <dbReference type="ARBA" id="ARBA00023160"/>
    </source>
</evidence>
<dbReference type="AlphaFoldDB" id="A0A5B8LIJ4"/>
<feature type="transmembrane region" description="Helical" evidence="12">
    <location>
        <begin position="183"/>
        <end position="208"/>
    </location>
</feature>
<keyword evidence="4 12" id="KW-0812">Transmembrane</keyword>
<dbReference type="Pfam" id="PF00487">
    <property type="entry name" value="FA_desaturase"/>
    <property type="match status" value="1"/>
</dbReference>
<gene>
    <name evidence="14" type="ORF">FPZ24_07960</name>
</gene>
<sequence length="332" mass="36881">MSEAGGAANGAFKVNSLTGLDKADAVVGTVRWDAARSIWNMTMLGAALILGPLTFSWSAFAVFLVTAGVSLCAGHSVGFHRRLIHRSFDCPKWLERVLVWFGTAVGMGGPIWTIRLHDSRDWAQRQPDCHWFLRHAKPLLVDGFYYLNFRLELAAPPGFDPGPGIADDRFYRFLDRYWMWQQLPIAIILYAIGGWPWVIWGICVRVAACTTMHWFISHFAHTRGPQDWTVDGAVIQAYNVPLLAIPTMGESWHSNHHAFPASARHGLYPGQIDLGYRFIQLLELLSLARNVNIPAHLPPRPGITPLTARALSVAAPGQSELSHRQAGTDDQG</sequence>
<keyword evidence="6 12" id="KW-1133">Transmembrane helix</keyword>